<keyword evidence="3" id="KW-1185">Reference proteome</keyword>
<name>A0A4C1TG28_EUMVA</name>
<proteinExistence type="predicted"/>
<accession>A0A4C1TG28</accession>
<reference evidence="2 3" key="1">
    <citation type="journal article" date="2019" name="Commun. Biol.">
        <title>The bagworm genome reveals a unique fibroin gene that provides high tensile strength.</title>
        <authorList>
            <person name="Kono N."/>
            <person name="Nakamura H."/>
            <person name="Ohtoshi R."/>
            <person name="Tomita M."/>
            <person name="Numata K."/>
            <person name="Arakawa K."/>
        </authorList>
    </citation>
    <scope>NUCLEOTIDE SEQUENCE [LARGE SCALE GENOMIC DNA]</scope>
</reference>
<dbReference type="Proteomes" id="UP000299102">
    <property type="component" value="Unassembled WGS sequence"/>
</dbReference>
<feature type="compositionally biased region" description="Basic and acidic residues" evidence="1">
    <location>
        <begin position="29"/>
        <end position="42"/>
    </location>
</feature>
<organism evidence="2 3">
    <name type="scientific">Eumeta variegata</name>
    <name type="common">Bagworm moth</name>
    <name type="synonym">Eumeta japonica</name>
    <dbReference type="NCBI Taxonomy" id="151549"/>
    <lineage>
        <taxon>Eukaryota</taxon>
        <taxon>Metazoa</taxon>
        <taxon>Ecdysozoa</taxon>
        <taxon>Arthropoda</taxon>
        <taxon>Hexapoda</taxon>
        <taxon>Insecta</taxon>
        <taxon>Pterygota</taxon>
        <taxon>Neoptera</taxon>
        <taxon>Endopterygota</taxon>
        <taxon>Lepidoptera</taxon>
        <taxon>Glossata</taxon>
        <taxon>Ditrysia</taxon>
        <taxon>Tineoidea</taxon>
        <taxon>Psychidae</taxon>
        <taxon>Oiketicinae</taxon>
        <taxon>Eumeta</taxon>
    </lineage>
</organism>
<dbReference type="EMBL" id="BGZK01005049">
    <property type="protein sequence ID" value="GBP12261.1"/>
    <property type="molecule type" value="Genomic_DNA"/>
</dbReference>
<feature type="region of interest" description="Disordered" evidence="1">
    <location>
        <begin position="23"/>
        <end position="42"/>
    </location>
</feature>
<evidence type="ECO:0000313" key="3">
    <source>
        <dbReference type="Proteomes" id="UP000299102"/>
    </source>
</evidence>
<evidence type="ECO:0000313" key="2">
    <source>
        <dbReference type="EMBL" id="GBP12261.1"/>
    </source>
</evidence>
<feature type="non-terminal residue" evidence="2">
    <location>
        <position position="93"/>
    </location>
</feature>
<keyword evidence="2" id="KW-0238">DNA-binding</keyword>
<dbReference type="AlphaFoldDB" id="A0A4C1TG28"/>
<comment type="caution">
    <text evidence="2">The sequence shown here is derived from an EMBL/GenBank/DDBJ whole genome shotgun (WGS) entry which is preliminary data.</text>
</comment>
<protein>
    <submittedName>
        <fullName evidence="2">Pituitary homeobox homolog Ptx1</fullName>
    </submittedName>
</protein>
<gene>
    <name evidence="2" type="primary">Ptx1</name>
    <name evidence="2" type="ORF">EVAR_69598_1</name>
</gene>
<evidence type="ECO:0000256" key="1">
    <source>
        <dbReference type="SAM" id="MobiDB-lite"/>
    </source>
</evidence>
<dbReference type="GO" id="GO:0003677">
    <property type="term" value="F:DNA binding"/>
    <property type="evidence" value="ECO:0007669"/>
    <property type="project" value="UniProtKB-KW"/>
</dbReference>
<sequence length="93" mass="10574">MPNQTILMPGNNRSISETTIKTENISNSGHDEPMTTTDEPKNDKKINVNAAKEHILRHSNCKSWNILSVETALSRHVDTRRNRHVDNLTEARV</sequence>
<keyword evidence="2" id="KW-0371">Homeobox</keyword>